<feature type="non-terminal residue" evidence="3">
    <location>
        <position position="1"/>
    </location>
</feature>
<dbReference type="SUPFAM" id="SSF47336">
    <property type="entry name" value="ACP-like"/>
    <property type="match status" value="1"/>
</dbReference>
<evidence type="ECO:0000313" key="3">
    <source>
        <dbReference type="EMBL" id="MEC4720693.1"/>
    </source>
</evidence>
<dbReference type="InterPro" id="IPR036736">
    <property type="entry name" value="ACP-like_sf"/>
</dbReference>
<organism evidence="3 4">
    <name type="scientific">Noviherbaspirillum album</name>
    <dbReference type="NCBI Taxonomy" id="3080276"/>
    <lineage>
        <taxon>Bacteria</taxon>
        <taxon>Pseudomonadati</taxon>
        <taxon>Pseudomonadota</taxon>
        <taxon>Betaproteobacteria</taxon>
        <taxon>Burkholderiales</taxon>
        <taxon>Oxalobacteraceae</taxon>
        <taxon>Noviherbaspirillum</taxon>
    </lineage>
</organism>
<dbReference type="CDD" id="cd19531">
    <property type="entry name" value="LCL_NRPS-like"/>
    <property type="match status" value="1"/>
</dbReference>
<dbReference type="Pfam" id="PF00550">
    <property type="entry name" value="PP-binding"/>
    <property type="match status" value="1"/>
</dbReference>
<sequence>RRNALGEEEIVAYLVGQDCADPAQLRAQLAACLPAPMIPSRFMSLPALPQTPNGKTDRRALPEPLPEPSQESRTLPREPAGRLELEIARIFSDVLGHAIGPNEDFFLSGGHSLQAIQAMGRLNRELGAAYKLHDLYRAPSAAALSGIAVGRAMPVVRAPEAPDYPLTYAQQALWVLQQMQPGYAGYNVPGSYILQGSLDIDALQMAWAALVKRHESLRTVFRQINGEPRQVILDHMAFSVAKIACADPQTQHRGSVDSPVPADCAHAALPPQVESIIAELTCQPFDLANGPLFRIAVVSLEPGRHVLLLVTHHIISDGWSDAVMVSDLAAAYKDTLARRPASLAAAPEIRYRDFAAWQRRYLASPLAQAHLDYWTGRLANAPLLQVPADRPRSGSLLRPGARIAMRFDAEDAAAWLQAVPASRRYAAITAATLALLHVESGQTDLLLGLPVANRERPELQEQVGLHLNMLPLRLRVEPDAPLDMLRSGCSDAIVEAMAHADYPFARLIEQLGVSALPGRHPLFDAMLIYHQHAIPTPALAGIEVKAHAMRSYTSRFDLDFEIWTDDDGIHGFIEYDAGLFGEERAGQIMQRWQALLLETGRNAATSLKDMRARLLPQSDDTSDFLARSLALDDDF</sequence>
<dbReference type="Gene3D" id="3.30.559.10">
    <property type="entry name" value="Chloramphenicol acetyltransferase-like domain"/>
    <property type="match status" value="1"/>
</dbReference>
<dbReference type="PANTHER" id="PTHR45527">
    <property type="entry name" value="NONRIBOSOMAL PEPTIDE SYNTHETASE"/>
    <property type="match status" value="1"/>
</dbReference>
<dbReference type="InterPro" id="IPR045851">
    <property type="entry name" value="AMP-bd_C_sf"/>
</dbReference>
<dbReference type="Proteomes" id="UP001352263">
    <property type="component" value="Unassembled WGS sequence"/>
</dbReference>
<feature type="domain" description="Carrier" evidence="2">
    <location>
        <begin position="78"/>
        <end position="152"/>
    </location>
</feature>
<accession>A0ABU6JB82</accession>
<dbReference type="RefSeq" id="WP_326507409.1">
    <property type="nucleotide sequence ID" value="NZ_JAWIIV010000013.1"/>
</dbReference>
<dbReference type="InterPro" id="IPR023213">
    <property type="entry name" value="CAT-like_dom_sf"/>
</dbReference>
<dbReference type="Pfam" id="PF00668">
    <property type="entry name" value="Condensation"/>
    <property type="match status" value="1"/>
</dbReference>
<protein>
    <submittedName>
        <fullName evidence="3">Condensation domain-containing protein</fullName>
    </submittedName>
</protein>
<dbReference type="PANTHER" id="PTHR45527:SF1">
    <property type="entry name" value="FATTY ACID SYNTHASE"/>
    <property type="match status" value="1"/>
</dbReference>
<dbReference type="Gene3D" id="3.30.559.30">
    <property type="entry name" value="Nonribosomal peptide synthetase, condensation domain"/>
    <property type="match status" value="1"/>
</dbReference>
<dbReference type="SUPFAM" id="SSF52777">
    <property type="entry name" value="CoA-dependent acyltransferases"/>
    <property type="match status" value="2"/>
</dbReference>
<comment type="caution">
    <text evidence="3">The sequence shown here is derived from an EMBL/GenBank/DDBJ whole genome shotgun (WGS) entry which is preliminary data.</text>
</comment>
<dbReference type="InterPro" id="IPR001242">
    <property type="entry name" value="Condensation_dom"/>
</dbReference>
<dbReference type="SUPFAM" id="SSF56801">
    <property type="entry name" value="Acetyl-CoA synthetase-like"/>
    <property type="match status" value="1"/>
</dbReference>
<dbReference type="InterPro" id="IPR009081">
    <property type="entry name" value="PP-bd_ACP"/>
</dbReference>
<evidence type="ECO:0000313" key="4">
    <source>
        <dbReference type="Proteomes" id="UP001352263"/>
    </source>
</evidence>
<feature type="region of interest" description="Disordered" evidence="1">
    <location>
        <begin position="44"/>
        <end position="79"/>
    </location>
</feature>
<reference evidence="3 4" key="1">
    <citation type="submission" date="2023-10" db="EMBL/GenBank/DDBJ databases">
        <title>Noviherbaspirillum sp. CPCC 100848 genome assembly.</title>
        <authorList>
            <person name="Li X.Y."/>
            <person name="Fang X.M."/>
        </authorList>
    </citation>
    <scope>NUCLEOTIDE SEQUENCE [LARGE SCALE GENOMIC DNA]</scope>
    <source>
        <strain evidence="3 4">CPCC 100848</strain>
    </source>
</reference>
<name>A0ABU6JB82_9BURK</name>
<evidence type="ECO:0000256" key="1">
    <source>
        <dbReference type="SAM" id="MobiDB-lite"/>
    </source>
</evidence>
<dbReference type="Gene3D" id="3.30.300.30">
    <property type="match status" value="1"/>
</dbReference>
<dbReference type="EMBL" id="JAWIIV010000013">
    <property type="protein sequence ID" value="MEC4720693.1"/>
    <property type="molecule type" value="Genomic_DNA"/>
</dbReference>
<dbReference type="PROSITE" id="PS50075">
    <property type="entry name" value="CARRIER"/>
    <property type="match status" value="1"/>
</dbReference>
<dbReference type="Gene3D" id="1.10.1200.10">
    <property type="entry name" value="ACP-like"/>
    <property type="match status" value="1"/>
</dbReference>
<gene>
    <name evidence="3" type="ORF">RY831_16135</name>
</gene>
<proteinExistence type="predicted"/>
<keyword evidence="4" id="KW-1185">Reference proteome</keyword>
<evidence type="ECO:0000259" key="2">
    <source>
        <dbReference type="PROSITE" id="PS50075"/>
    </source>
</evidence>